<accession>A0A177NLH8</accession>
<dbReference type="AlphaFoldDB" id="A0A177NLH8"/>
<name>A0A177NLH8_9GAMM</name>
<dbReference type="Pfam" id="PF14337">
    <property type="entry name" value="Abi_alpha"/>
    <property type="match status" value="1"/>
</dbReference>
<protein>
    <recommendedName>
        <fullName evidence="3">DUF4393 domain-containing protein</fullName>
    </recommendedName>
</protein>
<gene>
    <name evidence="1" type="ORF">A1507_08190</name>
</gene>
<evidence type="ECO:0008006" key="3">
    <source>
        <dbReference type="Google" id="ProtNLM"/>
    </source>
</evidence>
<organism evidence="1 2">
    <name type="scientific">Methylomonas koyamae</name>
    <dbReference type="NCBI Taxonomy" id="702114"/>
    <lineage>
        <taxon>Bacteria</taxon>
        <taxon>Pseudomonadati</taxon>
        <taxon>Pseudomonadota</taxon>
        <taxon>Gammaproteobacteria</taxon>
        <taxon>Methylococcales</taxon>
        <taxon>Methylococcaceae</taxon>
        <taxon>Methylomonas</taxon>
    </lineage>
</organism>
<proteinExistence type="predicted"/>
<dbReference type="EMBL" id="LUUJ01000054">
    <property type="protein sequence ID" value="OAI18877.1"/>
    <property type="molecule type" value="Genomic_DNA"/>
</dbReference>
<dbReference type="OrthoDB" id="7063390at2"/>
<dbReference type="Proteomes" id="UP000077857">
    <property type="component" value="Unassembled WGS sequence"/>
</dbReference>
<dbReference type="InterPro" id="IPR025506">
    <property type="entry name" value="Abi_alpha"/>
</dbReference>
<evidence type="ECO:0000313" key="2">
    <source>
        <dbReference type="Proteomes" id="UP000077857"/>
    </source>
</evidence>
<evidence type="ECO:0000313" key="1">
    <source>
        <dbReference type="EMBL" id="OAI18877.1"/>
    </source>
</evidence>
<sequence>MIYKKNNSLLDKAMTDNPLDKVIDKSVGVAVNGLAKFFGAICMPAAEELGELVKDQVKYYRAKNLISIQQKIQKHVGELPSSAGKTSPKLLKVLIEDASWEEDDVVQALWAGLIAGEVASGSSSDDAVIYTEHLKSMSSYEARLIKLFYSDDRIADLAYIYSNSIDEYVTTKPIDIPIVDILRASPQPLDYVVQNQSHDEIISDPENHMLAFGFVKPQLHSLVRRGLINRWSITPELSPNDNVRIEPSSLGLDLYMRCTGYKIYPLEAYVLTRKHWRDNFGKANE</sequence>
<comment type="caution">
    <text evidence="1">The sequence shown here is derived from an EMBL/GenBank/DDBJ whole genome shotgun (WGS) entry which is preliminary data.</text>
</comment>
<reference evidence="1 2" key="1">
    <citation type="submission" date="2016-03" db="EMBL/GenBank/DDBJ databases">
        <authorList>
            <person name="Ploux O."/>
        </authorList>
    </citation>
    <scope>NUCLEOTIDE SEQUENCE [LARGE SCALE GENOMIC DNA]</scope>
    <source>
        <strain evidence="1 2">R-45378</strain>
    </source>
</reference>